<reference evidence="1 2" key="1">
    <citation type="submission" date="2005-09" db="EMBL/GenBank/DDBJ databases">
        <authorList>
            <person name="Mural R.J."/>
            <person name="Li P.W."/>
            <person name="Adams M.D."/>
            <person name="Amanatides P.G."/>
            <person name="Baden-Tillson H."/>
            <person name="Barnstead M."/>
            <person name="Chin S.H."/>
            <person name="Dew I."/>
            <person name="Evans C.A."/>
            <person name="Ferriera S."/>
            <person name="Flanigan M."/>
            <person name="Fosler C."/>
            <person name="Glodek A."/>
            <person name="Gu Z."/>
            <person name="Holt R.A."/>
            <person name="Jennings D."/>
            <person name="Kraft C.L."/>
            <person name="Lu F."/>
            <person name="Nguyen T."/>
            <person name="Nusskern D.R."/>
            <person name="Pfannkoch C.M."/>
            <person name="Sitter C."/>
            <person name="Sutton G.G."/>
            <person name="Venter J.C."/>
            <person name="Wang Z."/>
            <person name="Woodage T."/>
            <person name="Zheng X.H."/>
            <person name="Zhong F."/>
        </authorList>
    </citation>
    <scope>NUCLEOTIDE SEQUENCE [LARGE SCALE GENOMIC DNA]</scope>
    <source>
        <strain>BN</strain>
        <strain evidence="2">Sprague-Dawley</strain>
    </source>
</reference>
<dbReference type="AlphaFoldDB" id="A6IG54"/>
<accession>A6IG54</accession>
<evidence type="ECO:0000313" key="2">
    <source>
        <dbReference type="Proteomes" id="UP000234681"/>
    </source>
</evidence>
<name>A6IG54_RAT</name>
<proteinExistence type="predicted"/>
<dbReference type="EMBL" id="CH473960">
    <property type="protein sequence ID" value="EDM16844.1"/>
    <property type="molecule type" value="Genomic_DNA"/>
</dbReference>
<organism evidence="1 2">
    <name type="scientific">Rattus norvegicus</name>
    <name type="common">Rat</name>
    <dbReference type="NCBI Taxonomy" id="10116"/>
    <lineage>
        <taxon>Eukaryota</taxon>
        <taxon>Metazoa</taxon>
        <taxon>Chordata</taxon>
        <taxon>Craniata</taxon>
        <taxon>Vertebrata</taxon>
        <taxon>Euteleostomi</taxon>
        <taxon>Mammalia</taxon>
        <taxon>Eutheria</taxon>
        <taxon>Euarchontoglires</taxon>
        <taxon>Glires</taxon>
        <taxon>Rodentia</taxon>
        <taxon>Myomorpha</taxon>
        <taxon>Muroidea</taxon>
        <taxon>Muridae</taxon>
        <taxon>Murinae</taxon>
        <taxon>Rattus</taxon>
    </lineage>
</organism>
<dbReference type="Proteomes" id="UP000234681">
    <property type="component" value="Chromosome 7"/>
</dbReference>
<evidence type="ECO:0000313" key="1">
    <source>
        <dbReference type="EMBL" id="EDM16844.1"/>
    </source>
</evidence>
<protein>
    <submittedName>
        <fullName evidence="1">RCG49183</fullName>
    </submittedName>
</protein>
<sequence>MTRFKVTQHFPFTKRIFTYGSRMYMWIWE</sequence>
<gene>
    <name evidence="1" type="ORF">rCG_49183</name>
</gene>